<dbReference type="OrthoDB" id="354292at2759"/>
<sequence length="285" mass="31031">MHRRPFFVTLLERALALSPCFAAQVSPEAACWEELAAQKGHCSYDSELVTPDFTARGAAPWRLQDVAAVDAQLPKSRHGAAGGSDCAGVDATRISGVAADDCTTATGASAAVSTQPVAWCPVVFMTALDCITYCSHCEPAVLLQQVCRLLQLETPQLAAAGEQQQTFRAHAEAVVRWKGDRQPELRQLLEEVREVATEAGLEWREAREGLPPSPVSAFGSKWPFSEVCLWVQGYPLVLQADTEGFRVAAQPPEANRNFNTGHKYLLLRGFKAMGVLRVRGLLEQK</sequence>
<dbReference type="VEuPathDB" id="ToxoDB:EMWEY_00034770"/>
<dbReference type="OMA" id="RAFRFVE"/>
<dbReference type="RefSeq" id="XP_013337426.1">
    <property type="nucleotide sequence ID" value="XM_013481972.1"/>
</dbReference>
<accession>U6M9S3</accession>
<evidence type="ECO:0000313" key="3">
    <source>
        <dbReference type="Proteomes" id="UP000030763"/>
    </source>
</evidence>
<gene>
    <name evidence="2" type="ORF">EMWEY_00034770</name>
</gene>
<feature type="signal peptide" evidence="1">
    <location>
        <begin position="1"/>
        <end position="22"/>
    </location>
</feature>
<name>U6M9S3_EIMMA</name>
<evidence type="ECO:0000313" key="2">
    <source>
        <dbReference type="EMBL" id="CDJ60776.1"/>
    </source>
</evidence>
<dbReference type="EMBL" id="HG721926">
    <property type="protein sequence ID" value="CDJ60776.1"/>
    <property type="molecule type" value="Genomic_DNA"/>
</dbReference>
<dbReference type="Proteomes" id="UP000030763">
    <property type="component" value="Unassembled WGS sequence"/>
</dbReference>
<reference evidence="2" key="2">
    <citation type="submission" date="2013-10" db="EMBL/GenBank/DDBJ databases">
        <authorList>
            <person name="Aslett M."/>
        </authorList>
    </citation>
    <scope>NUCLEOTIDE SEQUENCE [LARGE SCALE GENOMIC DNA]</scope>
    <source>
        <strain evidence="2">Weybridge</strain>
    </source>
</reference>
<evidence type="ECO:0000256" key="1">
    <source>
        <dbReference type="SAM" id="SignalP"/>
    </source>
</evidence>
<reference evidence="2" key="1">
    <citation type="submission" date="2013-10" db="EMBL/GenBank/DDBJ databases">
        <title>Genomic analysis of the causative agents of coccidiosis in chickens.</title>
        <authorList>
            <person name="Reid A.J."/>
            <person name="Blake D."/>
            <person name="Billington K."/>
            <person name="Browne H."/>
            <person name="Dunn M."/>
            <person name="Hung S."/>
            <person name="Kawahara F."/>
            <person name="Miranda-Saavedra D."/>
            <person name="Mourier T."/>
            <person name="Nagra H."/>
            <person name="Otto T.D."/>
            <person name="Rawlings N."/>
            <person name="Sanchez A."/>
            <person name="Sanders M."/>
            <person name="Subramaniam C."/>
            <person name="Tay Y."/>
            <person name="Dear P."/>
            <person name="Doerig C."/>
            <person name="Gruber A."/>
            <person name="Parkinson J."/>
            <person name="Shirley M."/>
            <person name="Wan K.L."/>
            <person name="Berriman M."/>
            <person name="Tomley F."/>
            <person name="Pain A."/>
        </authorList>
    </citation>
    <scope>NUCLEOTIDE SEQUENCE [LARGE SCALE GENOMIC DNA]</scope>
    <source>
        <strain evidence="2">Weybridge</strain>
    </source>
</reference>
<keyword evidence="1" id="KW-0732">Signal</keyword>
<dbReference type="AlphaFoldDB" id="U6M9S3"/>
<organism evidence="2 3">
    <name type="scientific">Eimeria maxima</name>
    <name type="common">Coccidian parasite</name>
    <dbReference type="NCBI Taxonomy" id="5804"/>
    <lineage>
        <taxon>Eukaryota</taxon>
        <taxon>Sar</taxon>
        <taxon>Alveolata</taxon>
        <taxon>Apicomplexa</taxon>
        <taxon>Conoidasida</taxon>
        <taxon>Coccidia</taxon>
        <taxon>Eucoccidiorida</taxon>
        <taxon>Eimeriorina</taxon>
        <taxon>Eimeriidae</taxon>
        <taxon>Eimeria</taxon>
    </lineage>
</organism>
<keyword evidence="3" id="KW-1185">Reference proteome</keyword>
<proteinExistence type="predicted"/>
<dbReference type="GeneID" id="25337463"/>
<protein>
    <submittedName>
        <fullName evidence="2">Uncharacterized protein</fullName>
    </submittedName>
</protein>
<feature type="chain" id="PRO_5004673411" evidence="1">
    <location>
        <begin position="23"/>
        <end position="285"/>
    </location>
</feature>